<keyword evidence="2" id="KW-1185">Reference proteome</keyword>
<accession>A0ABQ1J9T1</accession>
<protein>
    <recommendedName>
        <fullName evidence="3">Cytochrome c domain-containing protein</fullName>
    </recommendedName>
</protein>
<dbReference type="Proteomes" id="UP000614261">
    <property type="component" value="Unassembled WGS sequence"/>
</dbReference>
<evidence type="ECO:0008006" key="3">
    <source>
        <dbReference type="Google" id="ProtNLM"/>
    </source>
</evidence>
<dbReference type="EMBL" id="BMGD01000003">
    <property type="protein sequence ID" value="GGB62111.1"/>
    <property type="molecule type" value="Genomic_DNA"/>
</dbReference>
<proteinExistence type="predicted"/>
<name>A0ABQ1J9T1_9SPHN</name>
<dbReference type="Gene3D" id="1.10.760.10">
    <property type="entry name" value="Cytochrome c-like domain"/>
    <property type="match status" value="1"/>
</dbReference>
<evidence type="ECO:0000313" key="1">
    <source>
        <dbReference type="EMBL" id="GGB62111.1"/>
    </source>
</evidence>
<reference evidence="2" key="1">
    <citation type="journal article" date="2019" name="Int. J. Syst. Evol. Microbiol.">
        <title>The Global Catalogue of Microorganisms (GCM) 10K type strain sequencing project: providing services to taxonomists for standard genome sequencing and annotation.</title>
        <authorList>
            <consortium name="The Broad Institute Genomics Platform"/>
            <consortium name="The Broad Institute Genome Sequencing Center for Infectious Disease"/>
            <person name="Wu L."/>
            <person name="Ma J."/>
        </authorList>
    </citation>
    <scope>NUCLEOTIDE SEQUENCE [LARGE SCALE GENOMIC DNA]</scope>
    <source>
        <strain evidence="2">CGMCC 1.12851</strain>
    </source>
</reference>
<comment type="caution">
    <text evidence="1">The sequence shown here is derived from an EMBL/GenBank/DDBJ whole genome shotgun (WGS) entry which is preliminary data.</text>
</comment>
<sequence>MGSGQQTAAVTAFVVVAALGVLAVFPGANLADRPAQQSSLEPVSFVMPEETTPTELADADAELVVSTCSACHSLEYITTQPRGMGEKFWHDQVTKMVKVYGAPIDQTDAEAIGDILANKFG</sequence>
<dbReference type="SUPFAM" id="SSF46626">
    <property type="entry name" value="Cytochrome c"/>
    <property type="match status" value="1"/>
</dbReference>
<dbReference type="RefSeq" id="WP_188513939.1">
    <property type="nucleotide sequence ID" value="NZ_BMGD01000003.1"/>
</dbReference>
<organism evidence="1 2">
    <name type="scientific">Blastomonas aquatica</name>
    <dbReference type="NCBI Taxonomy" id="1510276"/>
    <lineage>
        <taxon>Bacteria</taxon>
        <taxon>Pseudomonadati</taxon>
        <taxon>Pseudomonadota</taxon>
        <taxon>Alphaproteobacteria</taxon>
        <taxon>Sphingomonadales</taxon>
        <taxon>Sphingomonadaceae</taxon>
        <taxon>Blastomonas</taxon>
    </lineage>
</organism>
<evidence type="ECO:0000313" key="2">
    <source>
        <dbReference type="Proteomes" id="UP000614261"/>
    </source>
</evidence>
<gene>
    <name evidence="1" type="ORF">GCM10010833_16330</name>
</gene>
<dbReference type="InterPro" id="IPR036909">
    <property type="entry name" value="Cyt_c-like_dom_sf"/>
</dbReference>